<feature type="compositionally biased region" description="Polar residues" evidence="1">
    <location>
        <begin position="1"/>
        <end position="25"/>
    </location>
</feature>
<dbReference type="Proteomes" id="UP001372338">
    <property type="component" value="Unassembled WGS sequence"/>
</dbReference>
<sequence>MDPAQNQSISSEDNVINTTERTTPNPLGVDPNQKESNEEVGLSIMAKAASQEERRLFQQHHEASAAANSFLKQKAKLKWLQEGDQNSKFFHQAIRQRTYKNRILSIKDELGNQITGQDEILGAFVDFYKKLFTRKLRYQWQEDVVEQGICLNTSQQLKIIQPFSNEEIKNAFHSINIDSAPGPDGYGAGFYKTAWDIVGTDCTQVVKEFFATVSGFKRHSSRRSNISIDFCYGYGGLNQSSGLHANYDKSQLFMAGLTDSKQDELLSLTRFKKGSFPFRYLGMHISARKWSKNTCQILVDKVSNRINYWSSRNLSYQARCCLINSVLLSLHAYWANVFIIPKFVLREMEKKCKAFLWGKNQQGHYTAGVAWDMVCRPKSKVGLNFKNTILWNIAAVGKQIWQFGSNTECLWIKWISSIYLKDIDFWNYIPKSNDSWQWKQLIKIRDRLRPGFVNLTWTVAQSGVYTVNSAYLFLLGNLPPVPWHSFVWNPVSVQKHAFIVWRNLMNICSLCAAGRDL</sequence>
<protein>
    <submittedName>
        <fullName evidence="2">Uncharacterized protein</fullName>
    </submittedName>
</protein>
<dbReference type="EMBL" id="JAYWIO010000008">
    <property type="protein sequence ID" value="KAK7245643.1"/>
    <property type="molecule type" value="Genomic_DNA"/>
</dbReference>
<evidence type="ECO:0000313" key="2">
    <source>
        <dbReference type="EMBL" id="KAK7245643.1"/>
    </source>
</evidence>
<dbReference type="PANTHER" id="PTHR33116">
    <property type="entry name" value="REVERSE TRANSCRIPTASE ZINC-BINDING DOMAIN-CONTAINING PROTEIN-RELATED-RELATED"/>
    <property type="match status" value="1"/>
</dbReference>
<organism evidence="2 3">
    <name type="scientific">Crotalaria pallida</name>
    <name type="common">Smooth rattlebox</name>
    <name type="synonym">Crotalaria striata</name>
    <dbReference type="NCBI Taxonomy" id="3830"/>
    <lineage>
        <taxon>Eukaryota</taxon>
        <taxon>Viridiplantae</taxon>
        <taxon>Streptophyta</taxon>
        <taxon>Embryophyta</taxon>
        <taxon>Tracheophyta</taxon>
        <taxon>Spermatophyta</taxon>
        <taxon>Magnoliopsida</taxon>
        <taxon>eudicotyledons</taxon>
        <taxon>Gunneridae</taxon>
        <taxon>Pentapetalae</taxon>
        <taxon>rosids</taxon>
        <taxon>fabids</taxon>
        <taxon>Fabales</taxon>
        <taxon>Fabaceae</taxon>
        <taxon>Papilionoideae</taxon>
        <taxon>50 kb inversion clade</taxon>
        <taxon>genistoids sensu lato</taxon>
        <taxon>core genistoids</taxon>
        <taxon>Crotalarieae</taxon>
        <taxon>Crotalaria</taxon>
    </lineage>
</organism>
<accession>A0AAN9HUD2</accession>
<reference evidence="2 3" key="1">
    <citation type="submission" date="2024-01" db="EMBL/GenBank/DDBJ databases">
        <title>The genomes of 5 underutilized Papilionoideae crops provide insights into root nodulation and disease resistanc.</title>
        <authorList>
            <person name="Yuan L."/>
        </authorList>
    </citation>
    <scope>NUCLEOTIDE SEQUENCE [LARGE SCALE GENOMIC DNA]</scope>
    <source>
        <strain evidence="2">ZHUSHIDOU_FW_LH</strain>
        <tissue evidence="2">Leaf</tissue>
    </source>
</reference>
<feature type="region of interest" description="Disordered" evidence="1">
    <location>
        <begin position="1"/>
        <end position="38"/>
    </location>
</feature>
<evidence type="ECO:0000313" key="3">
    <source>
        <dbReference type="Proteomes" id="UP001372338"/>
    </source>
</evidence>
<comment type="caution">
    <text evidence="2">The sequence shown here is derived from an EMBL/GenBank/DDBJ whole genome shotgun (WGS) entry which is preliminary data.</text>
</comment>
<gene>
    <name evidence="2" type="ORF">RIF29_40491</name>
</gene>
<name>A0AAN9HUD2_CROPI</name>
<evidence type="ECO:0000256" key="1">
    <source>
        <dbReference type="SAM" id="MobiDB-lite"/>
    </source>
</evidence>
<dbReference type="AlphaFoldDB" id="A0AAN9HUD2"/>
<proteinExistence type="predicted"/>
<dbReference type="PANTHER" id="PTHR33116:SF84">
    <property type="entry name" value="RNA-DIRECTED DNA POLYMERASE"/>
    <property type="match status" value="1"/>
</dbReference>
<keyword evidence="3" id="KW-1185">Reference proteome</keyword>